<evidence type="ECO:0000256" key="6">
    <source>
        <dbReference type="SAM" id="Coils"/>
    </source>
</evidence>
<evidence type="ECO:0000313" key="9">
    <source>
        <dbReference type="EnsemblMetazoa" id="SMAR015522-PA"/>
    </source>
</evidence>
<dbReference type="PANTHER" id="PTHR14826">
    <property type="entry name" value="ANGIOMOTIN"/>
    <property type="match status" value="1"/>
</dbReference>
<dbReference type="HOGENOM" id="CLU_380045_0_0_1"/>
<feature type="region of interest" description="Disordered" evidence="7">
    <location>
        <begin position="172"/>
        <end position="191"/>
    </location>
</feature>
<feature type="coiled-coil region" evidence="6">
    <location>
        <begin position="356"/>
        <end position="573"/>
    </location>
</feature>
<dbReference type="PANTHER" id="PTHR14826:SF14">
    <property type="entry name" value="ANGIOMOTIN_C DOMAIN-CONTAINING PROTEIN"/>
    <property type="match status" value="1"/>
</dbReference>
<keyword evidence="10" id="KW-1185">Reference proteome</keyword>
<keyword evidence="5 6" id="KW-0175">Coiled coil</keyword>
<dbReference type="InterPro" id="IPR009114">
    <property type="entry name" value="Angiomotin"/>
</dbReference>
<dbReference type="InterPro" id="IPR024646">
    <property type="entry name" value="Angiomotin_C"/>
</dbReference>
<feature type="compositionally biased region" description="Basic and acidic residues" evidence="7">
    <location>
        <begin position="51"/>
        <end position="72"/>
    </location>
</feature>
<dbReference type="PhylomeDB" id="T1JNU3"/>
<dbReference type="GO" id="GO:0031410">
    <property type="term" value="C:cytoplasmic vesicle"/>
    <property type="evidence" value="ECO:0007669"/>
    <property type="project" value="TreeGrafter"/>
</dbReference>
<feature type="domain" description="Angiomotin C-terminal" evidence="8">
    <location>
        <begin position="407"/>
        <end position="593"/>
    </location>
</feature>
<reference evidence="9" key="2">
    <citation type="submission" date="2015-02" db="UniProtKB">
        <authorList>
            <consortium name="EnsemblMetazoa"/>
        </authorList>
    </citation>
    <scope>IDENTIFICATION</scope>
</reference>
<dbReference type="GO" id="GO:0005886">
    <property type="term" value="C:plasma membrane"/>
    <property type="evidence" value="ECO:0007669"/>
    <property type="project" value="TreeGrafter"/>
</dbReference>
<dbReference type="AlphaFoldDB" id="T1JNU3"/>
<accession>T1JNU3</accession>
<evidence type="ECO:0000256" key="1">
    <source>
        <dbReference type="ARBA" id="ARBA00004282"/>
    </source>
</evidence>
<proteinExistence type="inferred from homology"/>
<feature type="region of interest" description="Disordered" evidence="7">
    <location>
        <begin position="51"/>
        <end position="73"/>
    </location>
</feature>
<evidence type="ECO:0000259" key="8">
    <source>
        <dbReference type="Pfam" id="PF12240"/>
    </source>
</evidence>
<protein>
    <recommendedName>
        <fullName evidence="8">Angiomotin C-terminal domain-containing protein</fullName>
    </recommendedName>
</protein>
<name>T1JNU3_STRMM</name>
<dbReference type="InterPro" id="IPR051747">
    <property type="entry name" value="Angiomotin-like"/>
</dbReference>
<comment type="subcellular location">
    <subcellularLocation>
        <location evidence="1">Cell junction</location>
    </subcellularLocation>
</comment>
<evidence type="ECO:0000256" key="5">
    <source>
        <dbReference type="ARBA" id="ARBA00023054"/>
    </source>
</evidence>
<dbReference type="STRING" id="126957.T1JNU3"/>
<evidence type="ECO:0000256" key="2">
    <source>
        <dbReference type="ARBA" id="ARBA00010300"/>
    </source>
</evidence>
<sequence length="665" mass="75850">MKSSHKKLSFTPTKTKAAVLHHSSYNQSFSGSETDVSASTSSENLTVEEKYVLRNSKRQDPQGEETLSDKLGDLNSSPFNTLIIHKSHDSNPLHISESEIMQRNMPRQLRHPHPYDRTAVNLMYQANIEMPNETESSNQYSQGDMDSKHLYNPTHLPPAAPVYPKWRNLEGPASRRCSSPMEKCAKGKMTISRSQPDLTRVGQWDEINSLPQRRRTRGRAASEAGNEMYMANGPEMIVMLTKENLYLKAQLDNYHTKISKLPKLEMEIQNVHQSYEDLVKSSEKREQLARAIRLKLEMEIKRLHDSNRDLTAQLNIATSHLGERQPEAFDDLEYRRELNRRDVLIAQLLTHNKELVAAKERQEIELSAQRATLQEQRTHIDILDTALTNAQANVVKIEEENRKKQAYVERVGQLQKALQALEVASDKRENMEKRLRNQLEKEILELRSRGGCSKSDTGNDTTELKKQLRENEERLMNAQSEIGKWEQRYLEESTMRQIVIDAAAMPKDAKIAALEKTSQQNERVIAQARTEKLKQMEDLHTVNKRNADLESRIKDLESKLAEKEAMIKVLQKHSMEKAMAFQNAIMRSPRHTPHPSLQLSSAPLLNEESQPRSPSTSSCIAEVVAAFSSLSATNTSDVMTETSGTDELKNIDSQMLRFDYTGTQG</sequence>
<evidence type="ECO:0000256" key="7">
    <source>
        <dbReference type="SAM" id="MobiDB-lite"/>
    </source>
</evidence>
<dbReference type="Proteomes" id="UP000014500">
    <property type="component" value="Unassembled WGS sequence"/>
</dbReference>
<organism evidence="9 10">
    <name type="scientific">Strigamia maritima</name>
    <name type="common">European centipede</name>
    <name type="synonym">Geophilus maritimus</name>
    <dbReference type="NCBI Taxonomy" id="126957"/>
    <lineage>
        <taxon>Eukaryota</taxon>
        <taxon>Metazoa</taxon>
        <taxon>Ecdysozoa</taxon>
        <taxon>Arthropoda</taxon>
        <taxon>Myriapoda</taxon>
        <taxon>Chilopoda</taxon>
        <taxon>Pleurostigmophora</taxon>
        <taxon>Geophilomorpha</taxon>
        <taxon>Linotaeniidae</taxon>
        <taxon>Strigamia</taxon>
    </lineage>
</organism>
<evidence type="ECO:0000256" key="3">
    <source>
        <dbReference type="ARBA" id="ARBA00022553"/>
    </source>
</evidence>
<dbReference type="eggNOG" id="ENOG502QVI5">
    <property type="taxonomic scope" value="Eukaryota"/>
</dbReference>
<reference evidence="10" key="1">
    <citation type="submission" date="2011-05" db="EMBL/GenBank/DDBJ databases">
        <authorList>
            <person name="Richards S.R."/>
            <person name="Qu J."/>
            <person name="Jiang H."/>
            <person name="Jhangiani S.N."/>
            <person name="Agravi P."/>
            <person name="Goodspeed R."/>
            <person name="Gross S."/>
            <person name="Mandapat C."/>
            <person name="Jackson L."/>
            <person name="Mathew T."/>
            <person name="Pu L."/>
            <person name="Thornton R."/>
            <person name="Saada N."/>
            <person name="Wilczek-Boney K.B."/>
            <person name="Lee S."/>
            <person name="Kovar C."/>
            <person name="Wu Y."/>
            <person name="Scherer S.E."/>
            <person name="Worley K.C."/>
            <person name="Muzny D.M."/>
            <person name="Gibbs R."/>
        </authorList>
    </citation>
    <scope>NUCLEOTIDE SEQUENCE</scope>
    <source>
        <strain evidence="10">Brora</strain>
    </source>
</reference>
<keyword evidence="3" id="KW-0597">Phosphoprotein</keyword>
<dbReference type="PRINTS" id="PR01807">
    <property type="entry name" value="ANGIOMOTIN"/>
</dbReference>
<evidence type="ECO:0000313" key="10">
    <source>
        <dbReference type="Proteomes" id="UP000014500"/>
    </source>
</evidence>
<dbReference type="GO" id="GO:0005923">
    <property type="term" value="C:bicellular tight junction"/>
    <property type="evidence" value="ECO:0007669"/>
    <property type="project" value="TreeGrafter"/>
</dbReference>
<dbReference type="EnsemblMetazoa" id="SMAR015522-RA">
    <property type="protein sequence ID" value="SMAR015522-PA"/>
    <property type="gene ID" value="SMAR015522"/>
</dbReference>
<dbReference type="GO" id="GO:0030334">
    <property type="term" value="P:regulation of cell migration"/>
    <property type="evidence" value="ECO:0007669"/>
    <property type="project" value="TreeGrafter"/>
</dbReference>
<dbReference type="Pfam" id="PF12240">
    <property type="entry name" value="Angiomotin_C"/>
    <property type="match status" value="1"/>
</dbReference>
<dbReference type="EMBL" id="JH431901">
    <property type="status" value="NOT_ANNOTATED_CDS"/>
    <property type="molecule type" value="Genomic_DNA"/>
</dbReference>
<dbReference type="GO" id="GO:0030036">
    <property type="term" value="P:actin cytoskeleton organization"/>
    <property type="evidence" value="ECO:0007669"/>
    <property type="project" value="TreeGrafter"/>
</dbReference>
<comment type="similarity">
    <text evidence="2">Belongs to the angiomotin family.</text>
</comment>
<keyword evidence="4" id="KW-0965">Cell junction</keyword>
<evidence type="ECO:0000256" key="4">
    <source>
        <dbReference type="ARBA" id="ARBA00022949"/>
    </source>
</evidence>